<protein>
    <submittedName>
        <fullName evidence="1">Uncharacterized protein</fullName>
    </submittedName>
</protein>
<name>A0A2P2QR53_RHIMU</name>
<sequence length="47" mass="5278">MIPSPSENKLIPPNNSIISKFNGSKLYLFLLGIVVAIKNQFNLLFPF</sequence>
<reference evidence="1" key="1">
    <citation type="submission" date="2018-02" db="EMBL/GenBank/DDBJ databases">
        <title>Rhizophora mucronata_Transcriptome.</title>
        <authorList>
            <person name="Meera S.P."/>
            <person name="Sreeshan A."/>
            <person name="Augustine A."/>
        </authorList>
    </citation>
    <scope>NUCLEOTIDE SEQUENCE</scope>
    <source>
        <tissue evidence="1">Leaf</tissue>
    </source>
</reference>
<evidence type="ECO:0000313" key="1">
    <source>
        <dbReference type="EMBL" id="MBX69371.1"/>
    </source>
</evidence>
<dbReference type="EMBL" id="GGEC01088887">
    <property type="protein sequence ID" value="MBX69371.1"/>
    <property type="molecule type" value="Transcribed_RNA"/>
</dbReference>
<proteinExistence type="predicted"/>
<organism evidence="1">
    <name type="scientific">Rhizophora mucronata</name>
    <name type="common">Asiatic mangrove</name>
    <dbReference type="NCBI Taxonomy" id="61149"/>
    <lineage>
        <taxon>Eukaryota</taxon>
        <taxon>Viridiplantae</taxon>
        <taxon>Streptophyta</taxon>
        <taxon>Embryophyta</taxon>
        <taxon>Tracheophyta</taxon>
        <taxon>Spermatophyta</taxon>
        <taxon>Magnoliopsida</taxon>
        <taxon>eudicotyledons</taxon>
        <taxon>Gunneridae</taxon>
        <taxon>Pentapetalae</taxon>
        <taxon>rosids</taxon>
        <taxon>fabids</taxon>
        <taxon>Malpighiales</taxon>
        <taxon>Rhizophoraceae</taxon>
        <taxon>Rhizophora</taxon>
    </lineage>
</organism>
<dbReference type="AlphaFoldDB" id="A0A2P2QR53"/>
<accession>A0A2P2QR53</accession>